<dbReference type="EMBL" id="LJZO01000024">
    <property type="protein sequence ID" value="ROV95389.1"/>
    <property type="molecule type" value="Genomic_DNA"/>
</dbReference>
<dbReference type="GO" id="GO:0010333">
    <property type="term" value="F:terpene synthase activity"/>
    <property type="evidence" value="ECO:0007669"/>
    <property type="project" value="InterPro"/>
</dbReference>
<evidence type="ECO:0000256" key="4">
    <source>
        <dbReference type="RuleBase" id="RU366034"/>
    </source>
</evidence>
<evidence type="ECO:0000313" key="6">
    <source>
        <dbReference type="Proteomes" id="UP000284375"/>
    </source>
</evidence>
<comment type="similarity">
    <text evidence="2 4">Belongs to the terpene synthase family.</text>
</comment>
<evidence type="ECO:0000256" key="2">
    <source>
        <dbReference type="ARBA" id="ARBA00006333"/>
    </source>
</evidence>
<dbReference type="AlphaFoldDB" id="A0A423VWC6"/>
<dbReference type="GO" id="GO:0046872">
    <property type="term" value="F:metal ion binding"/>
    <property type="evidence" value="ECO:0007669"/>
    <property type="project" value="UniProtKB-KW"/>
</dbReference>
<dbReference type="InterPro" id="IPR008949">
    <property type="entry name" value="Isoprenoid_synthase_dom_sf"/>
</dbReference>
<evidence type="ECO:0000313" key="5">
    <source>
        <dbReference type="EMBL" id="ROV95389.1"/>
    </source>
</evidence>
<keyword evidence="6" id="KW-1185">Reference proteome</keyword>
<evidence type="ECO:0000256" key="1">
    <source>
        <dbReference type="ARBA" id="ARBA00001946"/>
    </source>
</evidence>
<evidence type="ECO:0000256" key="3">
    <source>
        <dbReference type="ARBA" id="ARBA00022842"/>
    </source>
</evidence>
<dbReference type="OrthoDB" id="3004402at2759"/>
<keyword evidence="4" id="KW-0456">Lyase</keyword>
<comment type="cofactor">
    <cofactor evidence="1 4">
        <name>Mg(2+)</name>
        <dbReference type="ChEBI" id="CHEBI:18420"/>
    </cofactor>
</comment>
<dbReference type="Pfam" id="PF19086">
    <property type="entry name" value="Terpene_syn_C_2"/>
    <property type="match status" value="1"/>
</dbReference>
<dbReference type="GO" id="GO:0008299">
    <property type="term" value="P:isoprenoid biosynthetic process"/>
    <property type="evidence" value="ECO:0007669"/>
    <property type="project" value="UniProtKB-ARBA"/>
</dbReference>
<keyword evidence="4" id="KW-0479">Metal-binding</keyword>
<organism evidence="5 6">
    <name type="scientific">Cytospora chrysosperma</name>
    <name type="common">Cytospora canker fungus</name>
    <name type="synonym">Sphaeria chrysosperma</name>
    <dbReference type="NCBI Taxonomy" id="252740"/>
    <lineage>
        <taxon>Eukaryota</taxon>
        <taxon>Fungi</taxon>
        <taxon>Dikarya</taxon>
        <taxon>Ascomycota</taxon>
        <taxon>Pezizomycotina</taxon>
        <taxon>Sordariomycetes</taxon>
        <taxon>Sordariomycetidae</taxon>
        <taxon>Diaporthales</taxon>
        <taxon>Cytosporaceae</taxon>
        <taxon>Cytospora</taxon>
    </lineage>
</organism>
<dbReference type="SUPFAM" id="SSF48576">
    <property type="entry name" value="Terpenoid synthases"/>
    <property type="match status" value="1"/>
</dbReference>
<proteinExistence type="inferred from homology"/>
<keyword evidence="3 4" id="KW-0460">Magnesium</keyword>
<dbReference type="EC" id="4.2.3.-" evidence="4"/>
<protein>
    <recommendedName>
        <fullName evidence="4">Terpene synthase</fullName>
        <ecNumber evidence="4">4.2.3.-</ecNumber>
    </recommendedName>
</protein>
<dbReference type="PANTHER" id="PTHR35201:SF4">
    <property type="entry name" value="BETA-PINACENE SYNTHASE-RELATED"/>
    <property type="match status" value="1"/>
</dbReference>
<name>A0A423VWC6_CYTCH</name>
<accession>A0A423VWC6</accession>
<comment type="caution">
    <text evidence="5">The sequence shown here is derived from an EMBL/GenBank/DDBJ whole genome shotgun (WGS) entry which is preliminary data.</text>
</comment>
<dbReference type="PANTHER" id="PTHR35201">
    <property type="entry name" value="TERPENE SYNTHASE"/>
    <property type="match status" value="1"/>
</dbReference>
<dbReference type="InterPro" id="IPR034686">
    <property type="entry name" value="Terpene_cyclase-like_2"/>
</dbReference>
<dbReference type="Proteomes" id="UP000284375">
    <property type="component" value="Unassembled WGS sequence"/>
</dbReference>
<dbReference type="STRING" id="252740.A0A423VWC6"/>
<gene>
    <name evidence="5" type="ORF">VSDG_06046</name>
</gene>
<dbReference type="Gene3D" id="1.10.600.10">
    <property type="entry name" value="Farnesyl Diphosphate Synthase"/>
    <property type="match status" value="1"/>
</dbReference>
<sequence length="332" mass="37844">MEEAEVPLAVPVKGPFHIPPSSLTAQIHPLHEQVTAEVDGYFLQHWPFPNEKARQKYVAAGFPRVTCLYFPRALNDRISFACRLLTLLFLVDAQLETIIDKELDVLENMSLDQGRAYNERLMSLFRGSVLPDRSVPVEYIGYDLWESMRAHDRDMADDILEPVFTFMRAQTDPTRLAKMELGQYLKYREADVGNALLGALMRFSMALSVPPSDLELVRPVEQNCSKHLSVVNDIWSYEKEVLAAETLHEEGGTLCTAVAVLARDAEIGTDAAKRVLYHLCREWEHEHQVLVARILEQRDTPVLRAYLQGLEFQMSGNELWSRTTPRYLAPSD</sequence>
<reference evidence="5 6" key="1">
    <citation type="submission" date="2015-09" db="EMBL/GenBank/DDBJ databases">
        <title>Host preference determinants of Valsa canker pathogens revealed by comparative genomics.</title>
        <authorList>
            <person name="Yin Z."/>
            <person name="Huang L."/>
        </authorList>
    </citation>
    <scope>NUCLEOTIDE SEQUENCE [LARGE SCALE GENOMIC DNA]</scope>
    <source>
        <strain evidence="5 6">YSFL</strain>
    </source>
</reference>